<evidence type="ECO:0000313" key="2">
    <source>
        <dbReference type="Proteomes" id="UP000009885"/>
    </source>
</evidence>
<dbReference type="RefSeq" id="WP_009383906.1">
    <property type="nucleotide sequence ID" value="NZ_AMSQ01000012.1"/>
</dbReference>
<comment type="caution">
    <text evidence="1">The sequence shown here is derived from an EMBL/GenBank/DDBJ whole genome shotgun (WGS) entry which is preliminary data.</text>
</comment>
<dbReference type="NCBIfam" id="NF047536">
    <property type="entry name" value="Cu_chaper_CsoZ"/>
    <property type="match status" value="1"/>
</dbReference>
<protein>
    <recommendedName>
        <fullName evidence="3">HMA domain-containing protein</fullName>
    </recommendedName>
</protein>
<dbReference type="AlphaFoldDB" id="K9AX42"/>
<evidence type="ECO:0000313" key="1">
    <source>
        <dbReference type="EMBL" id="EKU47142.1"/>
    </source>
</evidence>
<sequence>MQQATIKVSNTLTHDDEAQIISHLKALIGVKEINVNETSIDISFETPANLNTLEKEVYDLGYNIIS</sequence>
<dbReference type="Proteomes" id="UP000009885">
    <property type="component" value="Unassembled WGS sequence"/>
</dbReference>
<proteinExistence type="predicted"/>
<dbReference type="STRING" id="1229783.C273_07877"/>
<reference evidence="1 2" key="1">
    <citation type="journal article" date="2013" name="Genome Announc.">
        <title>Genome Sequence of Staphylococcus massiliensis Strain S46, Isolated from the Surface of Healthy Human Skin.</title>
        <authorList>
            <person name="Srivastav R."/>
            <person name="Singh A."/>
            <person name="Jangir P.K."/>
            <person name="Kumari C."/>
            <person name="Muduli S."/>
            <person name="Sharma R."/>
        </authorList>
    </citation>
    <scope>NUCLEOTIDE SEQUENCE [LARGE SCALE GENOMIC DNA]</scope>
    <source>
        <strain evidence="1 2">S46</strain>
    </source>
</reference>
<name>K9AX42_9STAP</name>
<evidence type="ECO:0008006" key="3">
    <source>
        <dbReference type="Google" id="ProtNLM"/>
    </source>
</evidence>
<organism evidence="1 2">
    <name type="scientific">Staphylococcus massiliensis S46</name>
    <dbReference type="NCBI Taxonomy" id="1229783"/>
    <lineage>
        <taxon>Bacteria</taxon>
        <taxon>Bacillati</taxon>
        <taxon>Bacillota</taxon>
        <taxon>Bacilli</taxon>
        <taxon>Bacillales</taxon>
        <taxon>Staphylococcaceae</taxon>
        <taxon>Staphylococcus</taxon>
    </lineage>
</organism>
<accession>K9AX42</accession>
<dbReference type="EMBL" id="AMSQ01000012">
    <property type="protein sequence ID" value="EKU47142.1"/>
    <property type="molecule type" value="Genomic_DNA"/>
</dbReference>
<dbReference type="PATRIC" id="fig|1229783.3.peg.1588"/>
<dbReference type="OrthoDB" id="2410348at2"/>
<gene>
    <name evidence="1" type="ORF">C273_07877</name>
</gene>
<keyword evidence="2" id="KW-1185">Reference proteome</keyword>